<dbReference type="Proteomes" id="UP001589793">
    <property type="component" value="Unassembled WGS sequence"/>
</dbReference>
<accession>A0ABV6RFS6</accession>
<dbReference type="PANTHER" id="PTHR38011">
    <property type="entry name" value="DIHYDROFOLATE REDUCTASE FAMILY PROTEIN (AFU_ORTHOLOGUE AFUA_8G06820)"/>
    <property type="match status" value="1"/>
</dbReference>
<keyword evidence="3" id="KW-1185">Reference proteome</keyword>
<organism evidence="2 3">
    <name type="scientific">Brachybacterium hainanense</name>
    <dbReference type="NCBI Taxonomy" id="1541174"/>
    <lineage>
        <taxon>Bacteria</taxon>
        <taxon>Bacillati</taxon>
        <taxon>Actinomycetota</taxon>
        <taxon>Actinomycetes</taxon>
        <taxon>Micrococcales</taxon>
        <taxon>Dermabacteraceae</taxon>
        <taxon>Brachybacterium</taxon>
    </lineage>
</organism>
<dbReference type="InterPro" id="IPR050765">
    <property type="entry name" value="Riboflavin_Biosynth_HTPR"/>
</dbReference>
<dbReference type="Gene3D" id="3.40.430.10">
    <property type="entry name" value="Dihydrofolate Reductase, subunit A"/>
    <property type="match status" value="1"/>
</dbReference>
<evidence type="ECO:0000313" key="2">
    <source>
        <dbReference type="EMBL" id="MFC0675861.1"/>
    </source>
</evidence>
<name>A0ABV6RFS6_9MICO</name>
<gene>
    <name evidence="2" type="ORF">ACFFF6_18070</name>
</gene>
<dbReference type="Pfam" id="PF01872">
    <property type="entry name" value="RibD_C"/>
    <property type="match status" value="1"/>
</dbReference>
<proteinExistence type="predicted"/>
<sequence length="202" mass="21412">MAEERRLTYFVAATVDGFIAGPDGSDPSGPGGFWPVTDDYIAFLASAYPETLPVAAREALGISGEPEQFDTVLEGRRSYEIGLAAGVADAYPHLRHLVFSTSLEQLPSAEVELVRTDPVQRVRALKAEAGRGIWLVGGGTLASALRAEIDELIVKLSPITIGAGIPLWGGGAAFGVEAWTRSDVTALPGGTTVLRYARTREE</sequence>
<reference evidence="2 3" key="1">
    <citation type="submission" date="2024-09" db="EMBL/GenBank/DDBJ databases">
        <authorList>
            <person name="Sun Q."/>
            <person name="Mori K."/>
        </authorList>
    </citation>
    <scope>NUCLEOTIDE SEQUENCE [LARGE SCALE GENOMIC DNA]</scope>
    <source>
        <strain evidence="2 3">CICC 10874</strain>
    </source>
</reference>
<evidence type="ECO:0000313" key="3">
    <source>
        <dbReference type="Proteomes" id="UP001589793"/>
    </source>
</evidence>
<dbReference type="InterPro" id="IPR002734">
    <property type="entry name" value="RibDG_C"/>
</dbReference>
<dbReference type="SUPFAM" id="SSF53597">
    <property type="entry name" value="Dihydrofolate reductase-like"/>
    <property type="match status" value="1"/>
</dbReference>
<evidence type="ECO:0000259" key="1">
    <source>
        <dbReference type="Pfam" id="PF01872"/>
    </source>
</evidence>
<dbReference type="PANTHER" id="PTHR38011:SF11">
    <property type="entry name" value="2,5-DIAMINO-6-RIBOSYLAMINO-4(3H)-PYRIMIDINONE 5'-PHOSPHATE REDUCTASE"/>
    <property type="match status" value="1"/>
</dbReference>
<dbReference type="EMBL" id="JBHLSV010000031">
    <property type="protein sequence ID" value="MFC0675861.1"/>
    <property type="molecule type" value="Genomic_DNA"/>
</dbReference>
<comment type="caution">
    <text evidence="2">The sequence shown here is derived from an EMBL/GenBank/DDBJ whole genome shotgun (WGS) entry which is preliminary data.</text>
</comment>
<dbReference type="RefSeq" id="WP_376982897.1">
    <property type="nucleotide sequence ID" value="NZ_JBHLSV010000031.1"/>
</dbReference>
<dbReference type="InterPro" id="IPR024072">
    <property type="entry name" value="DHFR-like_dom_sf"/>
</dbReference>
<protein>
    <submittedName>
        <fullName evidence="2">Dihydrofolate reductase family protein</fullName>
    </submittedName>
</protein>
<feature type="domain" description="Bacterial bifunctional deaminase-reductase C-terminal" evidence="1">
    <location>
        <begin position="105"/>
        <end position="171"/>
    </location>
</feature>